<dbReference type="FunFam" id="3.20.20.300:FF:000002">
    <property type="entry name" value="Probable beta-glucosidase"/>
    <property type="match status" value="1"/>
</dbReference>
<evidence type="ECO:0000313" key="13">
    <source>
        <dbReference type="EMBL" id="TFY79509.1"/>
    </source>
</evidence>
<evidence type="ECO:0000259" key="12">
    <source>
        <dbReference type="Pfam" id="PF00933"/>
    </source>
</evidence>
<keyword evidence="9" id="KW-0326">Glycosidase</keyword>
<evidence type="ECO:0000313" key="14">
    <source>
        <dbReference type="Proteomes" id="UP000298061"/>
    </source>
</evidence>
<dbReference type="InterPro" id="IPR017853">
    <property type="entry name" value="GH"/>
</dbReference>
<dbReference type="Proteomes" id="UP000298061">
    <property type="component" value="Unassembled WGS sequence"/>
</dbReference>
<keyword evidence="7" id="KW-0325">Glycoprotein</keyword>
<comment type="catalytic activity">
    <reaction evidence="1">
        <text>Hydrolysis of terminal, non-reducing beta-D-glucosyl residues with release of beta-D-glucose.</text>
        <dbReference type="EC" id="3.2.1.21"/>
    </reaction>
</comment>
<comment type="caution">
    <text evidence="13">The sequence shown here is derived from an EMBL/GenBank/DDBJ whole genome shotgun (WGS) entry which is preliminary data.</text>
</comment>
<evidence type="ECO:0000256" key="11">
    <source>
        <dbReference type="SAM" id="MobiDB-lite"/>
    </source>
</evidence>
<dbReference type="EMBL" id="SFCI01000490">
    <property type="protein sequence ID" value="TFY79509.1"/>
    <property type="molecule type" value="Genomic_DNA"/>
</dbReference>
<keyword evidence="8" id="KW-0119">Carbohydrate metabolism</keyword>
<dbReference type="PANTHER" id="PTHR42715:SF2">
    <property type="entry name" value="BETA-GLUCOSIDASE F-RELATED"/>
    <property type="match status" value="1"/>
</dbReference>
<evidence type="ECO:0000256" key="5">
    <source>
        <dbReference type="ARBA" id="ARBA00022801"/>
    </source>
</evidence>
<evidence type="ECO:0000256" key="10">
    <source>
        <dbReference type="ARBA" id="ARBA00023326"/>
    </source>
</evidence>
<dbReference type="InterPro" id="IPR036962">
    <property type="entry name" value="Glyco_hydro_3_N_sf"/>
</dbReference>
<dbReference type="InterPro" id="IPR001764">
    <property type="entry name" value="Glyco_hydro_3_N"/>
</dbReference>
<evidence type="ECO:0000256" key="1">
    <source>
        <dbReference type="ARBA" id="ARBA00000448"/>
    </source>
</evidence>
<dbReference type="InterPro" id="IPR036881">
    <property type="entry name" value="Glyco_hydro_3_C_sf"/>
</dbReference>
<evidence type="ECO:0000256" key="3">
    <source>
        <dbReference type="ARBA" id="ARBA00005336"/>
    </source>
</evidence>
<reference evidence="13 14" key="1">
    <citation type="submission" date="2019-02" db="EMBL/GenBank/DDBJ databases">
        <title>Genome sequencing of the rare red list fungi Hericium alpestre (H. flagellum).</title>
        <authorList>
            <person name="Buettner E."/>
            <person name="Kellner H."/>
        </authorList>
    </citation>
    <scope>NUCLEOTIDE SEQUENCE [LARGE SCALE GENOMIC DNA]</scope>
    <source>
        <strain evidence="13 14">DSM 108284</strain>
    </source>
</reference>
<keyword evidence="5" id="KW-0378">Hydrolase</keyword>
<proteinExistence type="inferred from homology"/>
<evidence type="ECO:0000256" key="6">
    <source>
        <dbReference type="ARBA" id="ARBA00023001"/>
    </source>
</evidence>
<protein>
    <recommendedName>
        <fullName evidence="4">beta-glucosidase</fullName>
        <ecNumber evidence="4">3.2.1.21</ecNumber>
    </recommendedName>
</protein>
<dbReference type="PANTHER" id="PTHR42715">
    <property type="entry name" value="BETA-GLUCOSIDASE"/>
    <property type="match status" value="1"/>
</dbReference>
<evidence type="ECO:0000256" key="8">
    <source>
        <dbReference type="ARBA" id="ARBA00023277"/>
    </source>
</evidence>
<accession>A0A4Z0A132</accession>
<keyword evidence="14" id="KW-1185">Reference proteome</keyword>
<feature type="region of interest" description="Disordered" evidence="11">
    <location>
        <begin position="1"/>
        <end position="40"/>
    </location>
</feature>
<dbReference type="Pfam" id="PF00933">
    <property type="entry name" value="Glyco_hydro_3"/>
    <property type="match status" value="1"/>
</dbReference>
<comment type="similarity">
    <text evidence="3">Belongs to the glycosyl hydrolase 3 family.</text>
</comment>
<keyword evidence="6" id="KW-0136">Cellulose degradation</keyword>
<evidence type="ECO:0000256" key="7">
    <source>
        <dbReference type="ARBA" id="ARBA00023180"/>
    </source>
</evidence>
<gene>
    <name evidence="13" type="ORF">EWM64_g4508</name>
</gene>
<evidence type="ECO:0000256" key="9">
    <source>
        <dbReference type="ARBA" id="ARBA00023295"/>
    </source>
</evidence>
<evidence type="ECO:0000256" key="2">
    <source>
        <dbReference type="ARBA" id="ARBA00004987"/>
    </source>
</evidence>
<dbReference type="Gene3D" id="3.40.50.1700">
    <property type="entry name" value="Glycoside hydrolase family 3 C-terminal domain"/>
    <property type="match status" value="1"/>
</dbReference>
<dbReference type="OrthoDB" id="416222at2759"/>
<dbReference type="GO" id="GO:0030245">
    <property type="term" value="P:cellulose catabolic process"/>
    <property type="evidence" value="ECO:0007669"/>
    <property type="project" value="UniProtKB-KW"/>
</dbReference>
<dbReference type="InterPro" id="IPR050288">
    <property type="entry name" value="Cellulose_deg_GH3"/>
</dbReference>
<name>A0A4Z0A132_9AGAM</name>
<dbReference type="EC" id="3.2.1.21" evidence="4"/>
<dbReference type="AlphaFoldDB" id="A0A4Z0A132"/>
<sequence>MYVYPPSPSPQNESRRRSRLVGVGAAHVRRRHHSRPRRAPPGFEEWISPIVVPAKPVAGDADWRDAVQRARTFVKGLSLDEKVNLTTGVGTNGRCVGNTGEITRLKFPGICLQDSPLGVRFTDFASAFPAGINVATTWDKDLIYQRGVAMGSEHRGKGVNVQLGPMTNMGRVAAGGRNWEGFGADPFLSGVATAQTVKGVQSTGVIASVKHYVGNEQEHFRGGSEAAQVYSSNIDDRTMHELYSWPFAEAIQAGEELDFQGFVVSDWAAMINGVQTALAGSDMNMPGFFAYGNPVEPNPDNTTSSWWGSALIESVRNGSVPEARVDDMVTRTMAAYYKLNQDDPSYPATNFYSNSEDTYVDGVLVNEHVNVQADHYKLIREIGSASTVLLKNTHNALPLSTKNIKRK</sequence>
<dbReference type="PRINTS" id="PR00133">
    <property type="entry name" value="GLHYDRLASE3"/>
</dbReference>
<dbReference type="SUPFAM" id="SSF51445">
    <property type="entry name" value="(Trans)glycosidases"/>
    <property type="match status" value="1"/>
</dbReference>
<dbReference type="STRING" id="135208.A0A4Z0A132"/>
<dbReference type="GO" id="GO:0008422">
    <property type="term" value="F:beta-glucosidase activity"/>
    <property type="evidence" value="ECO:0007669"/>
    <property type="project" value="UniProtKB-EC"/>
</dbReference>
<keyword evidence="10" id="KW-0624">Polysaccharide degradation</keyword>
<evidence type="ECO:0000256" key="4">
    <source>
        <dbReference type="ARBA" id="ARBA00012744"/>
    </source>
</evidence>
<feature type="domain" description="Glycoside hydrolase family 3 N-terminal" evidence="12">
    <location>
        <begin position="103"/>
        <end position="254"/>
    </location>
</feature>
<organism evidence="13 14">
    <name type="scientific">Hericium alpestre</name>
    <dbReference type="NCBI Taxonomy" id="135208"/>
    <lineage>
        <taxon>Eukaryota</taxon>
        <taxon>Fungi</taxon>
        <taxon>Dikarya</taxon>
        <taxon>Basidiomycota</taxon>
        <taxon>Agaricomycotina</taxon>
        <taxon>Agaricomycetes</taxon>
        <taxon>Russulales</taxon>
        <taxon>Hericiaceae</taxon>
        <taxon>Hericium</taxon>
    </lineage>
</organism>
<comment type="pathway">
    <text evidence="2">Glycan metabolism; cellulose degradation.</text>
</comment>
<dbReference type="Gene3D" id="3.20.20.300">
    <property type="entry name" value="Glycoside hydrolase, family 3, N-terminal domain"/>
    <property type="match status" value="2"/>
</dbReference>
<feature type="compositionally biased region" description="Basic residues" evidence="11">
    <location>
        <begin position="27"/>
        <end position="38"/>
    </location>
</feature>